<reference evidence="11" key="2">
    <citation type="submission" date="2025-08" db="UniProtKB">
        <authorList>
            <consortium name="Ensembl"/>
        </authorList>
    </citation>
    <scope>IDENTIFICATION</scope>
</reference>
<dbReference type="GO" id="GO:0005524">
    <property type="term" value="F:ATP binding"/>
    <property type="evidence" value="ECO:0007669"/>
    <property type="project" value="UniProtKB-KW"/>
</dbReference>
<evidence type="ECO:0000256" key="3">
    <source>
        <dbReference type="ARBA" id="ARBA00022741"/>
    </source>
</evidence>
<accession>A0A8C5CB63</accession>
<feature type="domain" description="Helicase MOV-10 helical" evidence="10">
    <location>
        <begin position="14"/>
        <end position="65"/>
    </location>
</feature>
<reference evidence="11" key="3">
    <citation type="submission" date="2025-09" db="UniProtKB">
        <authorList>
            <consortium name="Ensembl"/>
        </authorList>
    </citation>
    <scope>IDENTIFICATION</scope>
</reference>
<evidence type="ECO:0000259" key="8">
    <source>
        <dbReference type="Pfam" id="PF13086"/>
    </source>
</evidence>
<dbReference type="AlphaFoldDB" id="A0A8C5CB63"/>
<dbReference type="Pfam" id="PF13086">
    <property type="entry name" value="AAA_11"/>
    <property type="match status" value="1"/>
</dbReference>
<dbReference type="InterPro" id="IPR027417">
    <property type="entry name" value="P-loop_NTPase"/>
</dbReference>
<evidence type="ECO:0000313" key="11">
    <source>
        <dbReference type="Ensembl" id="ENSGMOP00000059083.1"/>
    </source>
</evidence>
<dbReference type="GO" id="GO:0005737">
    <property type="term" value="C:cytoplasm"/>
    <property type="evidence" value="ECO:0007669"/>
    <property type="project" value="UniProtKB-SubCell"/>
</dbReference>
<dbReference type="PANTHER" id="PTHR45418:SF1">
    <property type="entry name" value="CANCER_TESTIS ANTIGEN 55"/>
    <property type="match status" value="1"/>
</dbReference>
<dbReference type="InterPro" id="IPR047187">
    <property type="entry name" value="SF1_C_Upf1"/>
</dbReference>
<dbReference type="PANTHER" id="PTHR45418">
    <property type="entry name" value="CANCER/TESTIS ANTIGEN 55"/>
    <property type="match status" value="1"/>
</dbReference>
<dbReference type="Ensembl" id="ENSGMOT00000060779.1">
    <property type="protein sequence ID" value="ENSGMOP00000059083.1"/>
    <property type="gene ID" value="ENSGMOG00000035508.1"/>
</dbReference>
<evidence type="ECO:0000256" key="1">
    <source>
        <dbReference type="ARBA" id="ARBA00004496"/>
    </source>
</evidence>
<dbReference type="InterPro" id="IPR049079">
    <property type="entry name" value="Mov-10_helical"/>
</dbReference>
<keyword evidence="2" id="KW-0963">Cytoplasm</keyword>
<dbReference type="GO" id="GO:0005694">
    <property type="term" value="C:chromosome"/>
    <property type="evidence" value="ECO:0007669"/>
    <property type="project" value="UniProtKB-ARBA"/>
</dbReference>
<keyword evidence="6" id="KW-0067">ATP-binding</keyword>
<keyword evidence="4" id="KW-0378">Hydrolase</keyword>
<dbReference type="InterPro" id="IPR041677">
    <property type="entry name" value="DNA2/NAM7_AAA_11"/>
</dbReference>
<dbReference type="GeneTree" id="ENSGT00940000156024"/>
<evidence type="ECO:0000256" key="6">
    <source>
        <dbReference type="ARBA" id="ARBA00022840"/>
    </source>
</evidence>
<dbReference type="Pfam" id="PF13087">
    <property type="entry name" value="AAA_12"/>
    <property type="match status" value="1"/>
</dbReference>
<dbReference type="Gene3D" id="3.40.50.300">
    <property type="entry name" value="P-loop containing nucleotide triphosphate hydrolases"/>
    <property type="match status" value="2"/>
</dbReference>
<organism evidence="11 12">
    <name type="scientific">Gadus morhua</name>
    <name type="common">Atlantic cod</name>
    <dbReference type="NCBI Taxonomy" id="8049"/>
    <lineage>
        <taxon>Eukaryota</taxon>
        <taxon>Metazoa</taxon>
        <taxon>Chordata</taxon>
        <taxon>Craniata</taxon>
        <taxon>Vertebrata</taxon>
        <taxon>Euteleostomi</taxon>
        <taxon>Actinopterygii</taxon>
        <taxon>Neopterygii</taxon>
        <taxon>Teleostei</taxon>
        <taxon>Neoteleostei</taxon>
        <taxon>Acanthomorphata</taxon>
        <taxon>Zeiogadaria</taxon>
        <taxon>Gadariae</taxon>
        <taxon>Gadiformes</taxon>
        <taxon>Gadoidei</taxon>
        <taxon>Gadidae</taxon>
        <taxon>Gadus</taxon>
    </lineage>
</organism>
<comment type="subcellular location">
    <subcellularLocation>
        <location evidence="1">Cytoplasm</location>
    </subcellularLocation>
</comment>
<dbReference type="GO" id="GO:0031047">
    <property type="term" value="P:regulatory ncRNA-mediated gene silencing"/>
    <property type="evidence" value="ECO:0007669"/>
    <property type="project" value="UniProtKB-KW"/>
</dbReference>
<evidence type="ECO:0000256" key="2">
    <source>
        <dbReference type="ARBA" id="ARBA00022490"/>
    </source>
</evidence>
<keyword evidence="12" id="KW-1185">Reference proteome</keyword>
<dbReference type="KEGG" id="gmh:115553654"/>
<dbReference type="GeneID" id="115553654"/>
<dbReference type="RefSeq" id="XP_030225957.1">
    <property type="nucleotide sequence ID" value="XM_030370097.1"/>
</dbReference>
<feature type="domain" description="DNA2/NAM7 helicase helicase" evidence="8">
    <location>
        <begin position="205"/>
        <end position="297"/>
    </location>
</feature>
<protein>
    <submittedName>
        <fullName evidence="11">Putative helicase mov-10-B.1</fullName>
    </submittedName>
</protein>
<keyword evidence="5" id="KW-0347">Helicase</keyword>
<dbReference type="CDD" id="cd18808">
    <property type="entry name" value="SF1_C_Upf1"/>
    <property type="match status" value="1"/>
</dbReference>
<dbReference type="OrthoDB" id="6513042at2759"/>
<reference evidence="11" key="1">
    <citation type="submission" date="2019-07" db="EMBL/GenBank/DDBJ databases">
        <authorList>
            <consortium name="Wellcome Sanger Institute Data Sharing"/>
        </authorList>
    </citation>
    <scope>NUCLEOTIDE SEQUENCE [LARGE SCALE GENOMIC DNA]</scope>
</reference>
<keyword evidence="3" id="KW-0547">Nucleotide-binding</keyword>
<evidence type="ECO:0000259" key="10">
    <source>
        <dbReference type="Pfam" id="PF21635"/>
    </source>
</evidence>
<keyword evidence="7" id="KW-0943">RNA-mediated gene silencing</keyword>
<evidence type="ECO:0000313" key="12">
    <source>
        <dbReference type="Proteomes" id="UP000694546"/>
    </source>
</evidence>
<evidence type="ECO:0000256" key="4">
    <source>
        <dbReference type="ARBA" id="ARBA00022801"/>
    </source>
</evidence>
<dbReference type="GO" id="GO:0016787">
    <property type="term" value="F:hydrolase activity"/>
    <property type="evidence" value="ECO:0007669"/>
    <property type="project" value="UniProtKB-KW"/>
</dbReference>
<gene>
    <name evidence="11" type="primary">LOC115553654</name>
</gene>
<dbReference type="GO" id="GO:0032574">
    <property type="term" value="F:5'-3' RNA helicase activity"/>
    <property type="evidence" value="ECO:0007669"/>
    <property type="project" value="InterPro"/>
</dbReference>
<feature type="domain" description="DNA2/NAM7 helicase-like C-terminal" evidence="9">
    <location>
        <begin position="396"/>
        <end position="603"/>
    </location>
</feature>
<evidence type="ECO:0000256" key="7">
    <source>
        <dbReference type="ARBA" id="ARBA00023158"/>
    </source>
</evidence>
<sequence length="632" mass="71869">MTAKSKRSKSVILLKEYRLPADMKSIIRDLNNGNSTSKEKNLLEKELRMQEYAKRFDVLLHLEEYERTKCTRESYLYDIQLTRSRELFIMKVESFRQNFPSCRPGDQAMIRPLWDYQWHLAHVHNINGDEVQLSFGKRRQKLFKDTMRMRCTVLLTISRLTTRIQHRAVELAGTGGLKKVLFPTGTSPTPSHAPPMELSLFDQTLNKEQSMAVRHIVAGSSKPAPYLVFGPPGTGKTVTLVEAIRQVEKTHASCHILACAHTNSAADLLCEKIMNPKVKVYRLYAKSQEKEINQNLQFNCNWVEGSIYFPDKEELEKHKIMVTTLFSASRLVTEGIPSGFYSHIFVDEAGQPAEPEGVIPLAGLLDPKRGQVVLAGDPKQLGPIVKSHLAKKHGLGVSMLERLMELNVYKKTEEKGYNDHFITKLLRNYRSHGSLLTIPNKLFYESELQVGADMDIRNSLCEWKHLPSKGFPLIFHEVTGHMHHEDNASLFNKDEVAILMWYLEALLEDVPPEDIGLMAPYRKQVERINKALKIEFPRNTAELKVGTVDAFQGVEKRVILLSTVRSTSRDPRPPSSLGFLADPKRFNVAMTRAQALLIVAGNSEALTKDSCWSRFIEHCKEHGGYIKTMTTD</sequence>
<dbReference type="Pfam" id="PF21635">
    <property type="entry name" value="Mov-10_helical"/>
    <property type="match status" value="1"/>
</dbReference>
<dbReference type="Proteomes" id="UP000694546">
    <property type="component" value="Chromosome 1"/>
</dbReference>
<dbReference type="GO" id="GO:0003723">
    <property type="term" value="F:RNA binding"/>
    <property type="evidence" value="ECO:0007669"/>
    <property type="project" value="InterPro"/>
</dbReference>
<dbReference type="SUPFAM" id="SSF52540">
    <property type="entry name" value="P-loop containing nucleoside triphosphate hydrolases"/>
    <property type="match status" value="1"/>
</dbReference>
<dbReference type="InterPro" id="IPR026122">
    <property type="entry name" value="MOV-10/SDE3_DEXXQ/H-box"/>
</dbReference>
<name>A0A8C5CB63_GADMO</name>
<dbReference type="FunFam" id="3.40.50.300:FF:000326">
    <property type="entry name" value="P-loop containing nucleoside triphosphate hydrolase"/>
    <property type="match status" value="1"/>
</dbReference>
<evidence type="ECO:0000259" key="9">
    <source>
        <dbReference type="Pfam" id="PF13087"/>
    </source>
</evidence>
<dbReference type="CDD" id="cd18038">
    <property type="entry name" value="DEXXQc_Helz-like"/>
    <property type="match status" value="1"/>
</dbReference>
<proteinExistence type="predicted"/>
<dbReference type="InterPro" id="IPR041679">
    <property type="entry name" value="DNA2/NAM7-like_C"/>
</dbReference>
<dbReference type="OMA" id="WALNDIR"/>
<evidence type="ECO:0000256" key="5">
    <source>
        <dbReference type="ARBA" id="ARBA00022806"/>
    </source>
</evidence>